<dbReference type="Pfam" id="PF04361">
    <property type="entry name" value="DUF494"/>
    <property type="match status" value="1"/>
</dbReference>
<dbReference type="OrthoDB" id="2112730at2"/>
<keyword evidence="2" id="KW-1185">Reference proteome</keyword>
<dbReference type="STRING" id="1413210.U472_06230"/>
<evidence type="ECO:0000313" key="1">
    <source>
        <dbReference type="EMBL" id="SNY13413.1"/>
    </source>
</evidence>
<proteinExistence type="predicted"/>
<evidence type="ECO:0000313" key="2">
    <source>
        <dbReference type="Proteomes" id="UP000219573"/>
    </source>
</evidence>
<gene>
    <name evidence="1" type="ORF">SAMN06265827_102213</name>
</gene>
<dbReference type="Proteomes" id="UP000219573">
    <property type="component" value="Unassembled WGS sequence"/>
</dbReference>
<dbReference type="RefSeq" id="WP_097016470.1">
    <property type="nucleotide sequence ID" value="NZ_OBDZ01000002.1"/>
</dbReference>
<dbReference type="InterPro" id="IPR007456">
    <property type="entry name" value="Smg"/>
</dbReference>
<dbReference type="EMBL" id="OBDZ01000002">
    <property type="protein sequence ID" value="SNY13413.1"/>
    <property type="molecule type" value="Genomic_DNA"/>
</dbReference>
<sequence>MNQNIFEIISQLVRRLLYDGDIVRDEESLINSLRDEGYDLDEINQAFEFIFSSSEIIDLPQKDQKKTKVKVNKFRQRVLDFREKFKFSLKVQGIIIKLNTLRLIKEDELERIIARSLVEQNRVIDVTEFWNILEEVVDNDLRLLAIANQISEFQEVIDTKDKYLN</sequence>
<reference evidence="2" key="1">
    <citation type="submission" date="2017-09" db="EMBL/GenBank/DDBJ databases">
        <authorList>
            <person name="Varghese N."/>
            <person name="Submissions S."/>
        </authorList>
    </citation>
    <scope>NUCLEOTIDE SEQUENCE [LARGE SCALE GENOMIC DNA]</scope>
    <source>
        <strain evidence="2">MSL47</strain>
    </source>
</reference>
<name>A0A285FQM2_9FIRM</name>
<organism evidence="1 2">
    <name type="scientific">Orenia metallireducens</name>
    <dbReference type="NCBI Taxonomy" id="1413210"/>
    <lineage>
        <taxon>Bacteria</taxon>
        <taxon>Bacillati</taxon>
        <taxon>Bacillota</taxon>
        <taxon>Clostridia</taxon>
        <taxon>Halanaerobiales</taxon>
        <taxon>Halobacteroidaceae</taxon>
        <taxon>Orenia</taxon>
    </lineage>
</organism>
<protein>
    <submittedName>
        <fullName evidence="1">Smg protein</fullName>
    </submittedName>
</protein>
<dbReference type="AlphaFoldDB" id="A0A285FQM2"/>
<accession>A0A285FQM2</accession>